<dbReference type="EMBL" id="UINC01014152">
    <property type="protein sequence ID" value="SVA60592.1"/>
    <property type="molecule type" value="Genomic_DNA"/>
</dbReference>
<dbReference type="PROSITE" id="PS51918">
    <property type="entry name" value="RADICAL_SAM"/>
    <property type="match status" value="1"/>
</dbReference>
<dbReference type="SFLD" id="SFLDG01082">
    <property type="entry name" value="B12-binding_domain_containing"/>
    <property type="match status" value="1"/>
</dbReference>
<keyword evidence="4" id="KW-0408">Iron</keyword>
<evidence type="ECO:0000256" key="2">
    <source>
        <dbReference type="ARBA" id="ARBA00022691"/>
    </source>
</evidence>
<reference evidence="8" key="1">
    <citation type="submission" date="2018-05" db="EMBL/GenBank/DDBJ databases">
        <authorList>
            <person name="Lanie J.A."/>
            <person name="Ng W.-L."/>
            <person name="Kazmierczak K.M."/>
            <person name="Andrzejewski T.M."/>
            <person name="Davidsen T.M."/>
            <person name="Wayne K.J."/>
            <person name="Tettelin H."/>
            <person name="Glass J.I."/>
            <person name="Rusch D."/>
            <person name="Podicherti R."/>
            <person name="Tsui H.-C.T."/>
            <person name="Winkler M.E."/>
        </authorList>
    </citation>
    <scope>NUCLEOTIDE SEQUENCE</scope>
</reference>
<dbReference type="InterPro" id="IPR034466">
    <property type="entry name" value="Methyltransferase_Class_B"/>
</dbReference>
<evidence type="ECO:0000259" key="7">
    <source>
        <dbReference type="PROSITE" id="PS51918"/>
    </source>
</evidence>
<dbReference type="Pfam" id="PF02310">
    <property type="entry name" value="B12-binding"/>
    <property type="match status" value="1"/>
</dbReference>
<dbReference type="GO" id="GO:0005829">
    <property type="term" value="C:cytosol"/>
    <property type="evidence" value="ECO:0007669"/>
    <property type="project" value="TreeGrafter"/>
</dbReference>
<dbReference type="SFLD" id="SFLDG01123">
    <property type="entry name" value="methyltransferase_(Class_B)"/>
    <property type="match status" value="1"/>
</dbReference>
<evidence type="ECO:0000313" key="8">
    <source>
        <dbReference type="EMBL" id="SVA60592.1"/>
    </source>
</evidence>
<proteinExistence type="predicted"/>
<dbReference type="GO" id="GO:0003824">
    <property type="term" value="F:catalytic activity"/>
    <property type="evidence" value="ECO:0007669"/>
    <property type="project" value="InterPro"/>
</dbReference>
<comment type="cofactor">
    <cofactor evidence="1">
        <name>[4Fe-4S] cluster</name>
        <dbReference type="ChEBI" id="CHEBI:49883"/>
    </cofactor>
</comment>
<keyword evidence="5" id="KW-0411">Iron-sulfur</keyword>
<dbReference type="PANTHER" id="PTHR43409:SF16">
    <property type="entry name" value="SLR0320 PROTEIN"/>
    <property type="match status" value="1"/>
</dbReference>
<dbReference type="GO" id="GO:0031419">
    <property type="term" value="F:cobalamin binding"/>
    <property type="evidence" value="ECO:0007669"/>
    <property type="project" value="InterPro"/>
</dbReference>
<dbReference type="Pfam" id="PF04055">
    <property type="entry name" value="Radical_SAM"/>
    <property type="match status" value="1"/>
</dbReference>
<dbReference type="Gene3D" id="3.40.50.280">
    <property type="entry name" value="Cobalamin-binding domain"/>
    <property type="match status" value="1"/>
</dbReference>
<evidence type="ECO:0000256" key="4">
    <source>
        <dbReference type="ARBA" id="ARBA00023004"/>
    </source>
</evidence>
<keyword evidence="3" id="KW-0479">Metal-binding</keyword>
<dbReference type="GO" id="GO:0046872">
    <property type="term" value="F:metal ion binding"/>
    <property type="evidence" value="ECO:0007669"/>
    <property type="project" value="UniProtKB-KW"/>
</dbReference>
<sequence>MTLIKIDSKNNQTKEVLKPVNLDIEKESEIKIWLVDPTYTQQQISSESMPSAVGGIATFTEKHLNLKNPIRIFKYPEKLAMALENEIPDVIGFSNYMWNSELSLALARRIKEYAADTIVVMGGPNYPVVESEQELFLRNHPEIDFHVKGEGEVAFANLMAELIRSDMKKGDIKSELPSVHYISSDNKAMITSSVERIKDLTEIPSPYLEGKMDEFFDGKLQPVIQTTRGCPFGCTFCVEGMSYYTKIYRNNQEKISTELNYIGSKMQQVRDKGGRNDLWLVDSNFGMYNEDLETCKAIAECQTKYHWPEYIQCDTGKNNKPRVLSAARLVKGAMRLSGSVQTLDDDVLKNIKRSNISGDGLMQLAVEAAEIDADSRSEIILGLPGESLKSHFQTINTVIDASFNHVNTYQLMMLPGTEIDSPATRDQFEMKTRFRILPRCFGYYDVLGKQIIAAEIEEVCISTNTLPFEDYVKCRKMHLLIHIYHNDGLFGTALEFIKFLKISPYRWLQLLFEEKMSGGVKELFEKYERETRQELWLKREDLSQNIQNPGIVDSYISGELGYNLLFVHKAIAMSRFVPELKKFAKLTIEKLLSEKHKDTQENMDFLDDVLNYDASCISNIFENLDITPQTTINYDIEKFITQKNIPLSKLRLENPTTIDFLLDNEQLDIIKRSLELYTSSDMGVSRILTKVFVKKILRTGTLNTNSPQKTEHITNSADWPYL</sequence>
<evidence type="ECO:0000256" key="3">
    <source>
        <dbReference type="ARBA" id="ARBA00022723"/>
    </source>
</evidence>
<dbReference type="SFLD" id="SFLDS00029">
    <property type="entry name" value="Radical_SAM"/>
    <property type="match status" value="1"/>
</dbReference>
<feature type="domain" description="B12-binding" evidence="6">
    <location>
        <begin position="29"/>
        <end position="169"/>
    </location>
</feature>
<name>A0A381X7R4_9ZZZZ</name>
<dbReference type="InterPro" id="IPR058240">
    <property type="entry name" value="rSAM_sf"/>
</dbReference>
<dbReference type="InterPro" id="IPR023404">
    <property type="entry name" value="rSAM_horseshoe"/>
</dbReference>
<evidence type="ECO:0000256" key="5">
    <source>
        <dbReference type="ARBA" id="ARBA00023014"/>
    </source>
</evidence>
<protein>
    <submittedName>
        <fullName evidence="8">Uncharacterized protein</fullName>
    </submittedName>
</protein>
<dbReference type="PANTHER" id="PTHR43409">
    <property type="entry name" value="ANAEROBIC MAGNESIUM-PROTOPORPHYRIN IX MONOMETHYL ESTER CYCLASE-RELATED"/>
    <property type="match status" value="1"/>
</dbReference>
<dbReference type="InterPro" id="IPR006158">
    <property type="entry name" value="Cobalamin-bd"/>
</dbReference>
<dbReference type="InterPro" id="IPR007197">
    <property type="entry name" value="rSAM"/>
</dbReference>
<evidence type="ECO:0000259" key="6">
    <source>
        <dbReference type="PROSITE" id="PS51332"/>
    </source>
</evidence>
<keyword evidence="2" id="KW-0949">S-adenosyl-L-methionine</keyword>
<dbReference type="GO" id="GO:0051539">
    <property type="term" value="F:4 iron, 4 sulfur cluster binding"/>
    <property type="evidence" value="ECO:0007669"/>
    <property type="project" value="UniProtKB-KW"/>
</dbReference>
<dbReference type="InterPro" id="IPR006638">
    <property type="entry name" value="Elp3/MiaA/NifB-like_rSAM"/>
</dbReference>
<dbReference type="InterPro" id="IPR051198">
    <property type="entry name" value="BchE-like"/>
</dbReference>
<dbReference type="AlphaFoldDB" id="A0A381X7R4"/>
<dbReference type="SUPFAM" id="SSF102114">
    <property type="entry name" value="Radical SAM enzymes"/>
    <property type="match status" value="1"/>
</dbReference>
<gene>
    <name evidence="8" type="ORF">METZ01_LOCUS113446</name>
</gene>
<feature type="domain" description="Radical SAM core" evidence="7">
    <location>
        <begin position="216"/>
        <end position="455"/>
    </location>
</feature>
<accession>A0A381X7R4</accession>
<organism evidence="8">
    <name type="scientific">marine metagenome</name>
    <dbReference type="NCBI Taxonomy" id="408172"/>
    <lineage>
        <taxon>unclassified sequences</taxon>
        <taxon>metagenomes</taxon>
        <taxon>ecological metagenomes</taxon>
    </lineage>
</organism>
<dbReference type="SMART" id="SM00729">
    <property type="entry name" value="Elp3"/>
    <property type="match status" value="1"/>
</dbReference>
<dbReference type="Gene3D" id="3.80.30.20">
    <property type="entry name" value="tm_1862 like domain"/>
    <property type="match status" value="1"/>
</dbReference>
<evidence type="ECO:0000256" key="1">
    <source>
        <dbReference type="ARBA" id="ARBA00001966"/>
    </source>
</evidence>
<dbReference type="PROSITE" id="PS51332">
    <property type="entry name" value="B12_BINDING"/>
    <property type="match status" value="1"/>
</dbReference>